<dbReference type="NCBIfam" id="NF038403">
    <property type="entry name" value="perm_prefix_1"/>
    <property type="match status" value="1"/>
</dbReference>
<evidence type="ECO:0000256" key="1">
    <source>
        <dbReference type="SAM" id="Phobius"/>
    </source>
</evidence>
<comment type="caution">
    <text evidence="2">The sequence shown here is derived from an EMBL/GenBank/DDBJ whole genome shotgun (WGS) entry which is preliminary data.</text>
</comment>
<accession>A0A841BQ50</accession>
<keyword evidence="1" id="KW-1133">Transmembrane helix</keyword>
<protein>
    <submittedName>
        <fullName evidence="2">Uncharacterized protein</fullName>
    </submittedName>
</protein>
<reference evidence="2 3" key="1">
    <citation type="submission" date="2020-08" db="EMBL/GenBank/DDBJ databases">
        <title>Sequencing the genomes of 1000 actinobacteria strains.</title>
        <authorList>
            <person name="Klenk H.-P."/>
        </authorList>
    </citation>
    <scope>NUCLEOTIDE SEQUENCE [LARGE SCALE GENOMIC DNA]</scope>
    <source>
        <strain evidence="2 3">DSM 45362</strain>
    </source>
</reference>
<sequence length="220" mass="23581">MTAIDDFVTSLGGRLRGPSPLVDDVLTEVRDGLWDAASAYRRGGLGVVEAERRAVADFGRVDELAGEFQRELAMTQGRRTALKLGVMLPLAVFLSGLSWHHLHPASAPGAQFSPPQDYLTFARLVDLFGYGSGAFFLVMWLLLGPGARLLPMPRWVPWALGRAAAGMVSASLLAGTGLLAMSVIWAPQALLSAAMGANMIVWTVCFTLVIRSTSRCLHAS</sequence>
<feature type="transmembrane region" description="Helical" evidence="1">
    <location>
        <begin position="164"/>
        <end position="185"/>
    </location>
</feature>
<keyword evidence="1" id="KW-0812">Transmembrane</keyword>
<evidence type="ECO:0000313" key="2">
    <source>
        <dbReference type="EMBL" id="MBB5869426.1"/>
    </source>
</evidence>
<dbReference type="EMBL" id="JACHMN010000002">
    <property type="protein sequence ID" value="MBB5869426.1"/>
    <property type="molecule type" value="Genomic_DNA"/>
</dbReference>
<gene>
    <name evidence="2" type="ORF">F4553_002805</name>
</gene>
<feature type="transmembrane region" description="Helical" evidence="1">
    <location>
        <begin position="121"/>
        <end position="143"/>
    </location>
</feature>
<keyword evidence="1" id="KW-0472">Membrane</keyword>
<dbReference type="Proteomes" id="UP000587527">
    <property type="component" value="Unassembled WGS sequence"/>
</dbReference>
<organism evidence="2 3">
    <name type="scientific">Allocatelliglobosispora scoriae</name>
    <dbReference type="NCBI Taxonomy" id="643052"/>
    <lineage>
        <taxon>Bacteria</taxon>
        <taxon>Bacillati</taxon>
        <taxon>Actinomycetota</taxon>
        <taxon>Actinomycetes</taxon>
        <taxon>Micromonosporales</taxon>
        <taxon>Micromonosporaceae</taxon>
        <taxon>Allocatelliglobosispora</taxon>
    </lineage>
</organism>
<keyword evidence="3" id="KW-1185">Reference proteome</keyword>
<feature type="transmembrane region" description="Helical" evidence="1">
    <location>
        <begin position="191"/>
        <end position="210"/>
    </location>
</feature>
<evidence type="ECO:0000313" key="3">
    <source>
        <dbReference type="Proteomes" id="UP000587527"/>
    </source>
</evidence>
<feature type="transmembrane region" description="Helical" evidence="1">
    <location>
        <begin position="80"/>
        <end position="101"/>
    </location>
</feature>
<dbReference type="RefSeq" id="WP_184836054.1">
    <property type="nucleotide sequence ID" value="NZ_JACHMN010000002.1"/>
</dbReference>
<dbReference type="InterPro" id="IPR047928">
    <property type="entry name" value="Perm_prefix_1"/>
</dbReference>
<dbReference type="AlphaFoldDB" id="A0A841BQ50"/>
<proteinExistence type="predicted"/>
<name>A0A841BQ50_9ACTN</name>